<evidence type="ECO:0000313" key="2">
    <source>
        <dbReference type="Proteomes" id="UP001159405"/>
    </source>
</evidence>
<evidence type="ECO:0000313" key="1">
    <source>
        <dbReference type="EMBL" id="CAH3117873.1"/>
    </source>
</evidence>
<evidence type="ECO:0008006" key="3">
    <source>
        <dbReference type="Google" id="ProtNLM"/>
    </source>
</evidence>
<dbReference type="Proteomes" id="UP001159405">
    <property type="component" value="Unassembled WGS sequence"/>
</dbReference>
<feature type="non-terminal residue" evidence="1">
    <location>
        <position position="1"/>
    </location>
</feature>
<protein>
    <recommendedName>
        <fullName evidence="3">SMB domain-containing protein</fullName>
    </recommendedName>
</protein>
<dbReference type="EMBL" id="CALNXK010000031">
    <property type="protein sequence ID" value="CAH3117873.1"/>
    <property type="molecule type" value="Genomic_DNA"/>
</dbReference>
<feature type="non-terminal residue" evidence="1">
    <location>
        <position position="90"/>
    </location>
</feature>
<organism evidence="1 2">
    <name type="scientific">Porites lobata</name>
    <dbReference type="NCBI Taxonomy" id="104759"/>
    <lineage>
        <taxon>Eukaryota</taxon>
        <taxon>Metazoa</taxon>
        <taxon>Cnidaria</taxon>
        <taxon>Anthozoa</taxon>
        <taxon>Hexacorallia</taxon>
        <taxon>Scleractinia</taxon>
        <taxon>Fungiina</taxon>
        <taxon>Poritidae</taxon>
        <taxon>Porites</taxon>
    </lineage>
</organism>
<gene>
    <name evidence="1" type="ORF">PLOB_00026140</name>
</gene>
<reference evidence="1 2" key="1">
    <citation type="submission" date="2022-05" db="EMBL/GenBank/DDBJ databases">
        <authorList>
            <consortium name="Genoscope - CEA"/>
            <person name="William W."/>
        </authorList>
    </citation>
    <scope>NUCLEOTIDE SEQUENCE [LARGE SCALE GENOMIC DNA]</scope>
</reference>
<sequence length="90" mass="10360">AQRQRQQRKKVANSFLTMHMHEPENSRCTIKNIRLLAFLITDFHSDGSCDCCNRGECCDCDKCSDFDKCCDFDDCFDCDDCCVITVTNDL</sequence>
<comment type="caution">
    <text evidence="1">The sequence shown here is derived from an EMBL/GenBank/DDBJ whole genome shotgun (WGS) entry which is preliminary data.</text>
</comment>
<name>A0ABN8NRA7_9CNID</name>
<keyword evidence="2" id="KW-1185">Reference proteome</keyword>
<proteinExistence type="predicted"/>
<accession>A0ABN8NRA7</accession>